<dbReference type="PROSITE" id="PS00101">
    <property type="entry name" value="HEXAPEP_TRANSFERASES"/>
    <property type="match status" value="1"/>
</dbReference>
<evidence type="ECO:0000313" key="6">
    <source>
        <dbReference type="Proteomes" id="UP000292884"/>
    </source>
</evidence>
<dbReference type="Pfam" id="PF00132">
    <property type="entry name" value="Hexapep"/>
    <property type="match status" value="1"/>
</dbReference>
<dbReference type="InterPro" id="IPR011004">
    <property type="entry name" value="Trimer_LpxA-like_sf"/>
</dbReference>
<evidence type="ECO:0000256" key="3">
    <source>
        <dbReference type="ARBA" id="ARBA00022737"/>
    </source>
</evidence>
<dbReference type="Gene3D" id="2.160.10.10">
    <property type="entry name" value="Hexapeptide repeat proteins"/>
    <property type="match status" value="1"/>
</dbReference>
<dbReference type="InterPro" id="IPR051159">
    <property type="entry name" value="Hexapeptide_acetyltransf"/>
</dbReference>
<keyword evidence="6" id="KW-1185">Reference proteome</keyword>
<dbReference type="OrthoDB" id="9814490at2"/>
<keyword evidence="3" id="KW-0677">Repeat</keyword>
<dbReference type="PANTHER" id="PTHR23416:SF23">
    <property type="entry name" value="ACETYLTRANSFERASE C18B11.09C-RELATED"/>
    <property type="match status" value="1"/>
</dbReference>
<evidence type="ECO:0000313" key="5">
    <source>
        <dbReference type="EMBL" id="TCC93955.1"/>
    </source>
</evidence>
<dbReference type="EMBL" id="SJSK01000001">
    <property type="protein sequence ID" value="TCC93955.1"/>
    <property type="molecule type" value="Genomic_DNA"/>
</dbReference>
<dbReference type="RefSeq" id="WP_131551821.1">
    <property type="nucleotide sequence ID" value="NZ_SJSK01000001.1"/>
</dbReference>
<protein>
    <submittedName>
        <fullName evidence="5">Acyltransferase</fullName>
    </submittedName>
</protein>
<organism evidence="5 6">
    <name type="scientific">Pedobacter frigiditerrae</name>
    <dbReference type="NCBI Taxonomy" id="2530452"/>
    <lineage>
        <taxon>Bacteria</taxon>
        <taxon>Pseudomonadati</taxon>
        <taxon>Bacteroidota</taxon>
        <taxon>Sphingobacteriia</taxon>
        <taxon>Sphingobacteriales</taxon>
        <taxon>Sphingobacteriaceae</taxon>
        <taxon>Pedobacter</taxon>
    </lineage>
</organism>
<dbReference type="InterPro" id="IPR001451">
    <property type="entry name" value="Hexapep"/>
</dbReference>
<dbReference type="GO" id="GO:0005829">
    <property type="term" value="C:cytosol"/>
    <property type="evidence" value="ECO:0007669"/>
    <property type="project" value="TreeGrafter"/>
</dbReference>
<name>A0A4R0N2M0_9SPHI</name>
<accession>A0A4R0N2M0</accession>
<evidence type="ECO:0000256" key="2">
    <source>
        <dbReference type="ARBA" id="ARBA00022679"/>
    </source>
</evidence>
<dbReference type="InterPro" id="IPR018357">
    <property type="entry name" value="Hexapep_transf_CS"/>
</dbReference>
<dbReference type="Pfam" id="PF14602">
    <property type="entry name" value="Hexapep_2"/>
    <property type="match status" value="1"/>
</dbReference>
<comment type="similarity">
    <text evidence="1">Belongs to the transferase hexapeptide repeat family.</text>
</comment>
<dbReference type="CDD" id="cd04647">
    <property type="entry name" value="LbH_MAT_like"/>
    <property type="match status" value="1"/>
</dbReference>
<reference evidence="5 6" key="1">
    <citation type="submission" date="2019-02" db="EMBL/GenBank/DDBJ databases">
        <title>Pedobacter sp. RP-1-13 sp. nov., isolated from Arctic soil.</title>
        <authorList>
            <person name="Dahal R.H."/>
        </authorList>
    </citation>
    <scope>NUCLEOTIDE SEQUENCE [LARGE SCALE GENOMIC DNA]</scope>
    <source>
        <strain evidence="5 6">RP-1-13</strain>
    </source>
</reference>
<dbReference type="GO" id="GO:0008374">
    <property type="term" value="F:O-acyltransferase activity"/>
    <property type="evidence" value="ECO:0007669"/>
    <property type="project" value="TreeGrafter"/>
</dbReference>
<gene>
    <name evidence="5" type="ORF">EZ428_04060</name>
</gene>
<dbReference type="SUPFAM" id="SSF51161">
    <property type="entry name" value="Trimeric LpxA-like enzymes"/>
    <property type="match status" value="1"/>
</dbReference>
<evidence type="ECO:0000256" key="4">
    <source>
        <dbReference type="ARBA" id="ARBA00023315"/>
    </source>
</evidence>
<evidence type="ECO:0000256" key="1">
    <source>
        <dbReference type="ARBA" id="ARBA00007274"/>
    </source>
</evidence>
<comment type="caution">
    <text evidence="5">The sequence shown here is derived from an EMBL/GenBank/DDBJ whole genome shotgun (WGS) entry which is preliminary data.</text>
</comment>
<dbReference type="AlphaFoldDB" id="A0A4R0N2M0"/>
<sequence>MSQSISNWIKSKPGFKKLAHWMLIPSNEYRPRLWVKWFVNPFIHKKGRGSIIRNRTRIDVIPFNGFSLGDHATIEDFCTINNGVGDITIGNNTIIGVSNVIIGPVNIGNNVMIAQNVVISGLNHNFEDVSLPPLLQHFNAKLIVICDDVWIGANVVITAGVTIGKHSIVGAGSVVTKDVQPFCVYVGNPAKMVKKYNFEIKVWESV</sequence>
<proteinExistence type="inferred from homology"/>
<dbReference type="PANTHER" id="PTHR23416">
    <property type="entry name" value="SIALIC ACID SYNTHASE-RELATED"/>
    <property type="match status" value="1"/>
</dbReference>
<keyword evidence="4 5" id="KW-0012">Acyltransferase</keyword>
<dbReference type="Proteomes" id="UP000292884">
    <property type="component" value="Unassembled WGS sequence"/>
</dbReference>
<keyword evidence="2 5" id="KW-0808">Transferase</keyword>